<dbReference type="PANTHER" id="PTHR14557:SF5">
    <property type="entry name" value="UBIQUITIN-LIKE DOMAIN-CONTAINING PROTEIN"/>
    <property type="match status" value="1"/>
</dbReference>
<dbReference type="PANTHER" id="PTHR14557">
    <property type="entry name" value="PROTEIN C7ORF21"/>
    <property type="match status" value="1"/>
</dbReference>
<reference evidence="5" key="1">
    <citation type="submission" date="2016-06" db="UniProtKB">
        <authorList>
            <consortium name="WormBaseParasite"/>
        </authorList>
    </citation>
    <scope>IDENTIFICATION</scope>
</reference>
<evidence type="ECO:0000313" key="4">
    <source>
        <dbReference type="Proteomes" id="UP000271098"/>
    </source>
</evidence>
<name>A0A183CX67_9BILA</name>
<organism evidence="5">
    <name type="scientific">Gongylonema pulchrum</name>
    <dbReference type="NCBI Taxonomy" id="637853"/>
    <lineage>
        <taxon>Eukaryota</taxon>
        <taxon>Metazoa</taxon>
        <taxon>Ecdysozoa</taxon>
        <taxon>Nematoda</taxon>
        <taxon>Chromadorea</taxon>
        <taxon>Rhabditida</taxon>
        <taxon>Spirurina</taxon>
        <taxon>Spiruromorpha</taxon>
        <taxon>Spiruroidea</taxon>
        <taxon>Gongylonematidae</taxon>
        <taxon>Gongylonema</taxon>
    </lineage>
</organism>
<dbReference type="Gene3D" id="3.10.20.90">
    <property type="entry name" value="Phosphatidylinositol 3-kinase Catalytic Subunit, Chain A, domain 1"/>
    <property type="match status" value="1"/>
</dbReference>
<dbReference type="EMBL" id="UYRT01001163">
    <property type="protein sequence ID" value="VDK29298.1"/>
    <property type="molecule type" value="Genomic_DNA"/>
</dbReference>
<dbReference type="AlphaFoldDB" id="A0A183CX67"/>
<proteinExistence type="predicted"/>
<evidence type="ECO:0000256" key="1">
    <source>
        <dbReference type="SAM" id="MobiDB-lite"/>
    </source>
</evidence>
<keyword evidence="4" id="KW-1185">Reference proteome</keyword>
<accession>A0A183CX67</accession>
<feature type="compositionally biased region" description="Low complexity" evidence="1">
    <location>
        <begin position="101"/>
        <end position="118"/>
    </location>
</feature>
<protein>
    <submittedName>
        <fullName evidence="5">Ubiquitin-like domain-containing protein</fullName>
    </submittedName>
</protein>
<dbReference type="GO" id="GO:0036503">
    <property type="term" value="P:ERAD pathway"/>
    <property type="evidence" value="ECO:0007669"/>
    <property type="project" value="InterPro"/>
</dbReference>
<evidence type="ECO:0000313" key="3">
    <source>
        <dbReference type="EMBL" id="VDK29298.1"/>
    </source>
</evidence>
<evidence type="ECO:0000313" key="5">
    <source>
        <dbReference type="WBParaSite" id="GPUH_0000105801-mRNA-1"/>
    </source>
</evidence>
<reference evidence="3 4" key="2">
    <citation type="submission" date="2018-11" db="EMBL/GenBank/DDBJ databases">
        <authorList>
            <consortium name="Pathogen Informatics"/>
        </authorList>
    </citation>
    <scope>NUCLEOTIDE SEQUENCE [LARGE SCALE GENOMIC DNA]</scope>
</reference>
<dbReference type="OrthoDB" id="1679758at2759"/>
<sequence length="252" mass="27259">MHLCFPDSSHRFTAGEKDDLSRHELSSVKLKFLDDSQVVASTALQTTVGQFKRRYFWESILAGKVVRLIYRGQLLRDDTRSLLSYGLHDQCVVHCHVSSTPYAQPSSSSTANAPSSNSGRTREPADTNGGRGTAAAAAIAAIAGAQSVSVNAAGELTRRIIQTFHGRSIEENRNDPFLLRIRNALLRLFRYSYNAVMGPDPGPAPGDDDGASLDAAADAAARGGWNQNQNAVGNRIGQYIHIIFIGQTFIGN</sequence>
<feature type="region of interest" description="Disordered" evidence="1">
    <location>
        <begin position="101"/>
        <end position="131"/>
    </location>
</feature>
<dbReference type="Proteomes" id="UP000271098">
    <property type="component" value="Unassembled WGS sequence"/>
</dbReference>
<dbReference type="Pfam" id="PF00240">
    <property type="entry name" value="ubiquitin"/>
    <property type="match status" value="1"/>
</dbReference>
<dbReference type="InterPro" id="IPR029071">
    <property type="entry name" value="Ubiquitin-like_domsf"/>
</dbReference>
<evidence type="ECO:0000259" key="2">
    <source>
        <dbReference type="PROSITE" id="PS50053"/>
    </source>
</evidence>
<dbReference type="PROSITE" id="PS50053">
    <property type="entry name" value="UBIQUITIN_2"/>
    <property type="match status" value="1"/>
</dbReference>
<dbReference type="InterPro" id="IPR040352">
    <property type="entry name" value="TMUB1/2"/>
</dbReference>
<dbReference type="SUPFAM" id="SSF54236">
    <property type="entry name" value="Ubiquitin-like"/>
    <property type="match status" value="1"/>
</dbReference>
<gene>
    <name evidence="3" type="ORF">GPUH_LOCUS1058</name>
</gene>
<dbReference type="SMART" id="SM00213">
    <property type="entry name" value="UBQ"/>
    <property type="match status" value="1"/>
</dbReference>
<feature type="domain" description="Ubiquitin-like" evidence="2">
    <location>
        <begin position="26"/>
        <end position="94"/>
    </location>
</feature>
<dbReference type="CDD" id="cd17057">
    <property type="entry name" value="Ubl_TMUB1_like"/>
    <property type="match status" value="1"/>
</dbReference>
<dbReference type="InterPro" id="IPR000626">
    <property type="entry name" value="Ubiquitin-like_dom"/>
</dbReference>
<dbReference type="WBParaSite" id="GPUH_0000105801-mRNA-1">
    <property type="protein sequence ID" value="GPUH_0000105801-mRNA-1"/>
    <property type="gene ID" value="GPUH_0000105801"/>
</dbReference>